<organism evidence="3 4">
    <name type="scientific">Callorhinchus milii</name>
    <name type="common">Ghost shark</name>
    <dbReference type="NCBI Taxonomy" id="7868"/>
    <lineage>
        <taxon>Eukaryota</taxon>
        <taxon>Metazoa</taxon>
        <taxon>Chordata</taxon>
        <taxon>Craniata</taxon>
        <taxon>Vertebrata</taxon>
        <taxon>Chondrichthyes</taxon>
        <taxon>Holocephali</taxon>
        <taxon>Chimaeriformes</taxon>
        <taxon>Callorhinchidae</taxon>
        <taxon>Callorhinchus</taxon>
    </lineage>
</organism>
<dbReference type="Proteomes" id="UP000314986">
    <property type="component" value="Unassembled WGS sequence"/>
</dbReference>
<sequence>MNVNVADDDVVVVVVVVVCRHRAGEALRQLQVWLGRHEGETAHFPVEVRFARGDDILLSPCYRQDSCYINIIAYRPYGREPQRERYWAAYEAIMRENGGRPHWAKVGQEPVPTL</sequence>
<dbReference type="InterPro" id="IPR010031">
    <property type="entry name" value="FAD_lactone_oxidase-like"/>
</dbReference>
<dbReference type="InterPro" id="IPR007173">
    <property type="entry name" value="ALO_C"/>
</dbReference>
<reference evidence="3" key="5">
    <citation type="submission" date="2025-09" db="UniProtKB">
        <authorList>
            <consortium name="Ensembl"/>
        </authorList>
    </citation>
    <scope>IDENTIFICATION</scope>
</reference>
<reference evidence="3" key="4">
    <citation type="submission" date="2025-08" db="UniProtKB">
        <authorList>
            <consortium name="Ensembl"/>
        </authorList>
    </citation>
    <scope>IDENTIFICATION</scope>
</reference>
<name>A0A4W3GDT8_CALMI</name>
<dbReference type="AlphaFoldDB" id="A0A4W3GDT8"/>
<dbReference type="InParanoid" id="A0A4W3GDT8"/>
<keyword evidence="4" id="KW-1185">Reference proteome</keyword>
<keyword evidence="1" id="KW-0560">Oxidoreductase</keyword>
<reference evidence="4" key="1">
    <citation type="journal article" date="2006" name="Science">
        <title>Ancient noncoding elements conserved in the human genome.</title>
        <authorList>
            <person name="Venkatesh B."/>
            <person name="Kirkness E.F."/>
            <person name="Loh Y.H."/>
            <person name="Halpern A.L."/>
            <person name="Lee A.P."/>
            <person name="Johnson J."/>
            <person name="Dandona N."/>
            <person name="Viswanathan L.D."/>
            <person name="Tay A."/>
            <person name="Venter J.C."/>
            <person name="Strausberg R.L."/>
            <person name="Brenner S."/>
        </authorList>
    </citation>
    <scope>NUCLEOTIDE SEQUENCE [LARGE SCALE GENOMIC DNA]</scope>
</reference>
<protein>
    <submittedName>
        <fullName evidence="3">L-gulonolactone oxidase-like</fullName>
    </submittedName>
</protein>
<reference evidence="4" key="3">
    <citation type="journal article" date="2014" name="Nature">
        <title>Elephant shark genome provides unique insights into gnathostome evolution.</title>
        <authorList>
            <consortium name="International Elephant Shark Genome Sequencing Consortium"/>
            <person name="Venkatesh B."/>
            <person name="Lee A.P."/>
            <person name="Ravi V."/>
            <person name="Maurya A.K."/>
            <person name="Lian M.M."/>
            <person name="Swann J.B."/>
            <person name="Ohta Y."/>
            <person name="Flajnik M.F."/>
            <person name="Sutoh Y."/>
            <person name="Kasahara M."/>
            <person name="Hoon S."/>
            <person name="Gangu V."/>
            <person name="Roy S.W."/>
            <person name="Irimia M."/>
            <person name="Korzh V."/>
            <person name="Kondrychyn I."/>
            <person name="Lim Z.W."/>
            <person name="Tay B.H."/>
            <person name="Tohari S."/>
            <person name="Kong K.W."/>
            <person name="Ho S."/>
            <person name="Lorente-Galdos B."/>
            <person name="Quilez J."/>
            <person name="Marques-Bonet T."/>
            <person name="Raney B.J."/>
            <person name="Ingham P.W."/>
            <person name="Tay A."/>
            <person name="Hillier L.W."/>
            <person name="Minx P."/>
            <person name="Boehm T."/>
            <person name="Wilson R.K."/>
            <person name="Brenner S."/>
            <person name="Warren W.C."/>
        </authorList>
    </citation>
    <scope>NUCLEOTIDE SEQUENCE [LARGE SCALE GENOMIC DNA]</scope>
</reference>
<feature type="domain" description="D-arabinono-1,4-lactone oxidase C-terminal" evidence="2">
    <location>
        <begin position="21"/>
        <end position="105"/>
    </location>
</feature>
<dbReference type="Pfam" id="PF04030">
    <property type="entry name" value="ALO"/>
    <property type="match status" value="1"/>
</dbReference>
<dbReference type="GO" id="GO:0003885">
    <property type="term" value="F:D-arabinono-1,4-lactone oxidase activity"/>
    <property type="evidence" value="ECO:0007669"/>
    <property type="project" value="InterPro"/>
</dbReference>
<dbReference type="OMA" id="PQRERYW"/>
<evidence type="ECO:0000256" key="1">
    <source>
        <dbReference type="ARBA" id="ARBA00023002"/>
    </source>
</evidence>
<dbReference type="PANTHER" id="PTHR43762:SF8">
    <property type="entry name" value="L-GULONOLACTONE OXIDASE"/>
    <property type="match status" value="1"/>
</dbReference>
<dbReference type="Gene3D" id="3.30.70.2520">
    <property type="match status" value="1"/>
</dbReference>
<reference evidence="4" key="2">
    <citation type="journal article" date="2007" name="PLoS Biol.">
        <title>Survey sequencing and comparative analysis of the elephant shark (Callorhinchus milii) genome.</title>
        <authorList>
            <person name="Venkatesh B."/>
            <person name="Kirkness E.F."/>
            <person name="Loh Y.H."/>
            <person name="Halpern A.L."/>
            <person name="Lee A.P."/>
            <person name="Johnson J."/>
            <person name="Dandona N."/>
            <person name="Viswanathan L.D."/>
            <person name="Tay A."/>
            <person name="Venter J.C."/>
            <person name="Strausberg R.L."/>
            <person name="Brenner S."/>
        </authorList>
    </citation>
    <scope>NUCLEOTIDE SEQUENCE [LARGE SCALE GENOMIC DNA]</scope>
</reference>
<evidence type="ECO:0000313" key="3">
    <source>
        <dbReference type="Ensembl" id="ENSCMIP00000001483.1"/>
    </source>
</evidence>
<evidence type="ECO:0000259" key="2">
    <source>
        <dbReference type="Pfam" id="PF04030"/>
    </source>
</evidence>
<dbReference type="GO" id="GO:0016020">
    <property type="term" value="C:membrane"/>
    <property type="evidence" value="ECO:0007669"/>
    <property type="project" value="InterPro"/>
</dbReference>
<accession>A0A4W3GDT8</accession>
<dbReference type="PANTHER" id="PTHR43762">
    <property type="entry name" value="L-GULONOLACTONE OXIDASE"/>
    <property type="match status" value="1"/>
</dbReference>
<dbReference type="Ensembl" id="ENSCMIT00000001547.1">
    <property type="protein sequence ID" value="ENSCMIP00000001483.1"/>
    <property type="gene ID" value="ENSCMIG00000000945.1"/>
</dbReference>
<evidence type="ECO:0000313" key="4">
    <source>
        <dbReference type="Proteomes" id="UP000314986"/>
    </source>
</evidence>
<dbReference type="STRING" id="7868.ENSCMIP00000001483"/>
<proteinExistence type="predicted"/>